<evidence type="ECO:0000259" key="1">
    <source>
        <dbReference type="Pfam" id="PF06985"/>
    </source>
</evidence>
<dbReference type="RefSeq" id="XP_038782205.1">
    <property type="nucleotide sequence ID" value="XM_038935114.1"/>
</dbReference>
<dbReference type="PANTHER" id="PTHR24148">
    <property type="entry name" value="ANKYRIN REPEAT DOMAIN-CONTAINING PROTEIN 39 HOMOLOG-RELATED"/>
    <property type="match status" value="1"/>
</dbReference>
<accession>A0A8H7AWJ5</accession>
<name>A0A8H7AWJ5_9PLEO</name>
<dbReference type="InterPro" id="IPR010730">
    <property type="entry name" value="HET"/>
</dbReference>
<dbReference type="InterPro" id="IPR052895">
    <property type="entry name" value="HetReg/Transcr_Mod"/>
</dbReference>
<dbReference type="PANTHER" id="PTHR24148:SF81">
    <property type="entry name" value="HETEROKARYON INCOMPATIBILITY DOMAIN-CONTAINING PROTEIN"/>
    <property type="match status" value="1"/>
</dbReference>
<keyword evidence="3" id="KW-1185">Reference proteome</keyword>
<sequence>MSLGPIRLPRLPGFNYEPLPARCIRILELQPGERTDPFQGSFTIISIDGEDKYDALSYMWGDASPVDHIVVDGAAIPVAWNLARALEYLRDQQGSEVRRIWIDAVCVNQEDEKERGHQVAMMRLVYSKADCVRVWINAPDLEEESEAVAALKSFELRTEESKFRLGDDIQFWEPLKPIFKNKYWNRLWIQQEVMNAQRLILHCMNVTVLGTSFWQFRGAVEKLGKAAAAKADIQTGMQLERTLEIGNLADRGSLIDLLDQTYSMKSSRIHDRLYAIMHLANDFQKNDIGVDYNKTVNRVMLEAADHHIRLHRNLRFLDQSFRSDFDETRYSEHNSECSFPTWLPRKWIGYDQDGIGIWSSQKDLGPEIAVGEQLGDDEDSPGKIFSNDEELFTTCAPDSVDMTHVRLRIRGMKVGDVRTVFLLPLQSDMDGMTVAQFWSSSLGQHIGSYFCLEERQISLGMVRALARQWPRKEFNYEDAVLGLKWFYDCSTRPDLADRHIGILGSFINSLLAPLRDHPNRDAAVAAISLIVAELTRRKGILTDKDQFGLVPECNIRAGDEIWMLLGYSLPCVLRKQPDGTYEYICNVRIHVLMDGIVGHTDIRRFSTKATPGEQIGEWTIEDIELI</sequence>
<dbReference type="Proteomes" id="UP000596902">
    <property type="component" value="Unassembled WGS sequence"/>
</dbReference>
<gene>
    <name evidence="2" type="ORF">GT037_010067</name>
</gene>
<dbReference type="EMBL" id="JAAABM010000019">
    <property type="protein sequence ID" value="KAF7671844.1"/>
    <property type="molecule type" value="Genomic_DNA"/>
</dbReference>
<dbReference type="AlphaFoldDB" id="A0A8H7AWJ5"/>
<reference evidence="2" key="2">
    <citation type="submission" date="2020-08" db="EMBL/GenBank/DDBJ databases">
        <title>Draft Genome Sequence of Cumin Blight Pathogen Alternaria burnsii.</title>
        <authorList>
            <person name="Feng Z."/>
        </authorList>
    </citation>
    <scope>NUCLEOTIDE SEQUENCE</scope>
    <source>
        <strain evidence="2">CBS107.38</strain>
    </source>
</reference>
<proteinExistence type="predicted"/>
<feature type="domain" description="Heterokaryon incompatibility" evidence="1">
    <location>
        <begin position="53"/>
        <end position="192"/>
    </location>
</feature>
<evidence type="ECO:0000313" key="2">
    <source>
        <dbReference type="EMBL" id="KAF7671844.1"/>
    </source>
</evidence>
<dbReference type="GeneID" id="62208292"/>
<protein>
    <recommendedName>
        <fullName evidence="1">Heterokaryon incompatibility domain-containing protein</fullName>
    </recommendedName>
</protein>
<organism evidence="2 3">
    <name type="scientific">Alternaria burnsii</name>
    <dbReference type="NCBI Taxonomy" id="1187904"/>
    <lineage>
        <taxon>Eukaryota</taxon>
        <taxon>Fungi</taxon>
        <taxon>Dikarya</taxon>
        <taxon>Ascomycota</taxon>
        <taxon>Pezizomycotina</taxon>
        <taxon>Dothideomycetes</taxon>
        <taxon>Pleosporomycetidae</taxon>
        <taxon>Pleosporales</taxon>
        <taxon>Pleosporineae</taxon>
        <taxon>Pleosporaceae</taxon>
        <taxon>Alternaria</taxon>
        <taxon>Alternaria sect. Alternaria</taxon>
    </lineage>
</organism>
<evidence type="ECO:0000313" key="3">
    <source>
        <dbReference type="Proteomes" id="UP000596902"/>
    </source>
</evidence>
<comment type="caution">
    <text evidence="2">The sequence shown here is derived from an EMBL/GenBank/DDBJ whole genome shotgun (WGS) entry which is preliminary data.</text>
</comment>
<reference evidence="2" key="1">
    <citation type="submission" date="2020-01" db="EMBL/GenBank/DDBJ databases">
        <authorList>
            <person name="Feng Z.H.Z."/>
        </authorList>
    </citation>
    <scope>NUCLEOTIDE SEQUENCE</scope>
    <source>
        <strain evidence="2">CBS107.38</strain>
    </source>
</reference>
<dbReference type="Pfam" id="PF06985">
    <property type="entry name" value="HET"/>
    <property type="match status" value="1"/>
</dbReference>